<evidence type="ECO:0000313" key="6">
    <source>
        <dbReference type="EMBL" id="RNF81721.1"/>
    </source>
</evidence>
<dbReference type="CDD" id="cd02247">
    <property type="entry name" value="cupin_pirin_C"/>
    <property type="match status" value="1"/>
</dbReference>
<feature type="binding site" evidence="2">
    <location>
        <position position="112"/>
    </location>
    <ligand>
        <name>Fe cation</name>
        <dbReference type="ChEBI" id="CHEBI:24875"/>
    </ligand>
</feature>
<dbReference type="InterPro" id="IPR011051">
    <property type="entry name" value="RmlC_Cupin_sf"/>
</dbReference>
<evidence type="ECO:0000256" key="2">
    <source>
        <dbReference type="PIRSR" id="PIRSR006232-1"/>
    </source>
</evidence>
<evidence type="ECO:0000256" key="1">
    <source>
        <dbReference type="ARBA" id="ARBA00008416"/>
    </source>
</evidence>
<dbReference type="Gene3D" id="2.60.120.10">
    <property type="entry name" value="Jelly Rolls"/>
    <property type="match status" value="2"/>
</dbReference>
<feature type="binding site" evidence="2">
    <location>
        <position position="68"/>
    </location>
    <ligand>
        <name>Fe cation</name>
        <dbReference type="ChEBI" id="CHEBI:24875"/>
    </ligand>
</feature>
<dbReference type="Proteomes" id="UP000267049">
    <property type="component" value="Unassembled WGS sequence"/>
</dbReference>
<name>A0A3M8SKA6_9GAMM</name>
<comment type="caution">
    <text evidence="6">The sequence shown here is derived from an EMBL/GenBank/DDBJ whole genome shotgun (WGS) entry which is preliminary data.</text>
</comment>
<feature type="binding site" evidence="2">
    <location>
        <position position="110"/>
    </location>
    <ligand>
        <name>Fe cation</name>
        <dbReference type="ChEBI" id="CHEBI:24875"/>
    </ligand>
</feature>
<proteinExistence type="inferred from homology"/>
<keyword evidence="2" id="KW-0408">Iron</keyword>
<evidence type="ECO:0000259" key="5">
    <source>
        <dbReference type="Pfam" id="PF05726"/>
    </source>
</evidence>
<dbReference type="OrthoDB" id="9780903at2"/>
<dbReference type="InterPro" id="IPR003829">
    <property type="entry name" value="Pirin_N_dom"/>
</dbReference>
<evidence type="ECO:0000259" key="4">
    <source>
        <dbReference type="Pfam" id="PF02678"/>
    </source>
</evidence>
<organism evidence="6 7">
    <name type="scientific">Montanilutibacter psychrotolerans</name>
    <dbReference type="NCBI Taxonomy" id="1327343"/>
    <lineage>
        <taxon>Bacteria</taxon>
        <taxon>Pseudomonadati</taxon>
        <taxon>Pseudomonadota</taxon>
        <taxon>Gammaproteobacteria</taxon>
        <taxon>Lysobacterales</taxon>
        <taxon>Lysobacteraceae</taxon>
        <taxon>Montanilutibacter</taxon>
    </lineage>
</organism>
<dbReference type="EMBL" id="RIBS01000013">
    <property type="protein sequence ID" value="RNF81721.1"/>
    <property type="molecule type" value="Genomic_DNA"/>
</dbReference>
<feature type="domain" description="Pirin C-terminal" evidence="5">
    <location>
        <begin position="188"/>
        <end position="292"/>
    </location>
</feature>
<dbReference type="CDD" id="cd02909">
    <property type="entry name" value="cupin_pirin_N"/>
    <property type="match status" value="1"/>
</dbReference>
<dbReference type="InterPro" id="IPR014710">
    <property type="entry name" value="RmlC-like_jellyroll"/>
</dbReference>
<dbReference type="PANTHER" id="PTHR13903:SF8">
    <property type="entry name" value="PIRIN"/>
    <property type="match status" value="1"/>
</dbReference>
<reference evidence="6 7" key="1">
    <citation type="submission" date="2018-11" db="EMBL/GenBank/DDBJ databases">
        <title>Lysobacter cryohumiis sp. nov., isolated from soil in the Tianshan Mountains, Xinjiang, China.</title>
        <authorList>
            <person name="Luo Y."/>
            <person name="Sheng H."/>
        </authorList>
    </citation>
    <scope>NUCLEOTIDE SEQUENCE [LARGE SCALE GENOMIC DNA]</scope>
    <source>
        <strain evidence="6 7">ZS60</strain>
    </source>
</reference>
<feature type="domain" description="Pirin N-terminal" evidence="4">
    <location>
        <begin position="28"/>
        <end position="128"/>
    </location>
</feature>
<gene>
    <name evidence="6" type="ORF">EER27_16530</name>
</gene>
<keyword evidence="2" id="KW-0479">Metal-binding</keyword>
<dbReference type="RefSeq" id="WP_123089248.1">
    <property type="nucleotide sequence ID" value="NZ_RIBS01000013.1"/>
</dbReference>
<accession>A0A3M8SKA6</accession>
<dbReference type="PANTHER" id="PTHR13903">
    <property type="entry name" value="PIRIN-RELATED"/>
    <property type="match status" value="1"/>
</dbReference>
<dbReference type="Pfam" id="PF02678">
    <property type="entry name" value="Pirin"/>
    <property type="match status" value="1"/>
</dbReference>
<evidence type="ECO:0000313" key="7">
    <source>
        <dbReference type="Proteomes" id="UP000267049"/>
    </source>
</evidence>
<feature type="binding site" evidence="2">
    <location>
        <position position="66"/>
    </location>
    <ligand>
        <name>Fe cation</name>
        <dbReference type="ChEBI" id="CHEBI:24875"/>
    </ligand>
</feature>
<sequence length="292" mass="31863">MATTDTTVHYARVARKLRGMPASDGAGVRLTRVIGTPQLPDLDPFLMLDEFGTDRPEDYLAGFPEHPHRGFETVTYMLDGRMRHKDNHGNEGVLVPGSVQWMTAGRGLVHSEMPEQHEGRMRGFQLWVNLPARDKMSEPRYQEFAPDRITRLDPAAGVHVKLIAGRVGDAIGPVYADGAASAATEPMYLDVELAAGATWDVALPEGHNAFAYVFEGGAVLGADDEARPLDAQELAVLGGGDVLRIRGGDAGARLIVVAGRPLREPIARHGPFVMNTREQIMQAFVDFQEGRF</sequence>
<dbReference type="Pfam" id="PF05726">
    <property type="entry name" value="Pirin_C"/>
    <property type="match status" value="1"/>
</dbReference>
<dbReference type="PIRSF" id="PIRSF006232">
    <property type="entry name" value="Pirin"/>
    <property type="match status" value="1"/>
</dbReference>
<comment type="cofactor">
    <cofactor evidence="2">
        <name>Fe cation</name>
        <dbReference type="ChEBI" id="CHEBI:24875"/>
    </cofactor>
    <text evidence="2">Binds 1 Fe cation per subunit.</text>
</comment>
<dbReference type="GO" id="GO:0046872">
    <property type="term" value="F:metal ion binding"/>
    <property type="evidence" value="ECO:0007669"/>
    <property type="project" value="UniProtKB-KW"/>
</dbReference>
<comment type="similarity">
    <text evidence="1 3">Belongs to the pirin family.</text>
</comment>
<dbReference type="SUPFAM" id="SSF51182">
    <property type="entry name" value="RmlC-like cupins"/>
    <property type="match status" value="1"/>
</dbReference>
<dbReference type="AlphaFoldDB" id="A0A3M8SKA6"/>
<keyword evidence="7" id="KW-1185">Reference proteome</keyword>
<dbReference type="InterPro" id="IPR008778">
    <property type="entry name" value="Pirin_C_dom"/>
</dbReference>
<dbReference type="InterPro" id="IPR012093">
    <property type="entry name" value="Pirin"/>
</dbReference>
<protein>
    <submittedName>
        <fullName evidence="6">Pirin family protein</fullName>
    </submittedName>
</protein>
<evidence type="ECO:0000256" key="3">
    <source>
        <dbReference type="RuleBase" id="RU003457"/>
    </source>
</evidence>